<evidence type="ECO:0000256" key="1">
    <source>
        <dbReference type="SAM" id="MobiDB-lite"/>
    </source>
</evidence>
<protein>
    <submittedName>
        <fullName evidence="2 4">Uncharacterized protein</fullName>
    </submittedName>
</protein>
<dbReference type="WBParaSite" id="SSLN_0000755401-mRNA-1">
    <property type="protein sequence ID" value="SSLN_0000755401-mRNA-1"/>
    <property type="gene ID" value="SSLN_0000755401"/>
</dbReference>
<gene>
    <name evidence="2" type="ORF">SSLN_LOCUS7298</name>
</gene>
<evidence type="ECO:0000313" key="3">
    <source>
        <dbReference type="Proteomes" id="UP000275846"/>
    </source>
</evidence>
<keyword evidence="3" id="KW-1185">Reference proteome</keyword>
<evidence type="ECO:0000313" key="4">
    <source>
        <dbReference type="WBParaSite" id="SSLN_0000755401-mRNA-1"/>
    </source>
</evidence>
<reference evidence="2 3" key="2">
    <citation type="submission" date="2018-11" db="EMBL/GenBank/DDBJ databases">
        <authorList>
            <consortium name="Pathogen Informatics"/>
        </authorList>
    </citation>
    <scope>NUCLEOTIDE SEQUENCE [LARGE SCALE GENOMIC DNA]</scope>
    <source>
        <strain evidence="2 3">NST_G2</strain>
    </source>
</reference>
<sequence>MTACLARRRGVPCFDLPPSTHQPKSITNKDARTTDAVATGPGTPDPEFGPAGVLADDYETMQKVCGSALPGSNALLRRAFSPACTWYRRLQETSGYLADVTGDSAGTDSLSDPSVTEASRASGSRWSRIPVSDRYRQLMPPESMKATVVTTPR</sequence>
<dbReference type="EMBL" id="UYSU01034081">
    <property type="protein sequence ID" value="VDL93683.1"/>
    <property type="molecule type" value="Genomic_DNA"/>
</dbReference>
<accession>A0A183SSV0</accession>
<feature type="region of interest" description="Disordered" evidence="1">
    <location>
        <begin position="99"/>
        <end position="125"/>
    </location>
</feature>
<evidence type="ECO:0000313" key="2">
    <source>
        <dbReference type="EMBL" id="VDL93683.1"/>
    </source>
</evidence>
<feature type="compositionally biased region" description="Polar residues" evidence="1">
    <location>
        <begin position="104"/>
        <end position="125"/>
    </location>
</feature>
<name>A0A183SSV0_SCHSO</name>
<dbReference type="Proteomes" id="UP000275846">
    <property type="component" value="Unassembled WGS sequence"/>
</dbReference>
<dbReference type="AlphaFoldDB" id="A0A183SSV0"/>
<feature type="region of interest" description="Disordered" evidence="1">
    <location>
        <begin position="16"/>
        <end position="51"/>
    </location>
</feature>
<proteinExistence type="predicted"/>
<organism evidence="4">
    <name type="scientific">Schistocephalus solidus</name>
    <name type="common">Tapeworm</name>
    <dbReference type="NCBI Taxonomy" id="70667"/>
    <lineage>
        <taxon>Eukaryota</taxon>
        <taxon>Metazoa</taxon>
        <taxon>Spiralia</taxon>
        <taxon>Lophotrochozoa</taxon>
        <taxon>Platyhelminthes</taxon>
        <taxon>Cestoda</taxon>
        <taxon>Eucestoda</taxon>
        <taxon>Diphyllobothriidea</taxon>
        <taxon>Diphyllobothriidae</taxon>
        <taxon>Schistocephalus</taxon>
    </lineage>
</organism>
<reference evidence="4" key="1">
    <citation type="submission" date="2016-06" db="UniProtKB">
        <authorList>
            <consortium name="WormBaseParasite"/>
        </authorList>
    </citation>
    <scope>IDENTIFICATION</scope>
</reference>